<dbReference type="Proteomes" id="UP000250043">
    <property type="component" value="Unassembled WGS sequence"/>
</dbReference>
<dbReference type="EMBL" id="KV722353">
    <property type="protein sequence ID" value="OCH93562.1"/>
    <property type="molecule type" value="Genomic_DNA"/>
</dbReference>
<sequence>MYSITLLRATQRLGSVHAPRICLASTPSSSRAHRRPHQTPLAHFSSTPRRSASEDPDSTEVIKIQEMLEKMQNVMETSPALVEHITQLKDVLEKEGIDMSAPNPSLSSFKMVKILMKPDVRDLMMKVMGEFENAGITREELIPRLQEFGKLMSKGK</sequence>
<feature type="region of interest" description="Disordered" evidence="1">
    <location>
        <begin position="25"/>
        <end position="59"/>
    </location>
</feature>
<dbReference type="AlphaFoldDB" id="A0A8E2J565"/>
<organism evidence="2 3">
    <name type="scientific">Obba rivulosa</name>
    <dbReference type="NCBI Taxonomy" id="1052685"/>
    <lineage>
        <taxon>Eukaryota</taxon>
        <taxon>Fungi</taxon>
        <taxon>Dikarya</taxon>
        <taxon>Basidiomycota</taxon>
        <taxon>Agaricomycotina</taxon>
        <taxon>Agaricomycetes</taxon>
        <taxon>Polyporales</taxon>
        <taxon>Gelatoporiaceae</taxon>
        <taxon>Obba</taxon>
    </lineage>
</organism>
<protein>
    <submittedName>
        <fullName evidence="2">Uncharacterized protein</fullName>
    </submittedName>
</protein>
<name>A0A8E2J565_9APHY</name>
<proteinExistence type="predicted"/>
<evidence type="ECO:0000256" key="1">
    <source>
        <dbReference type="SAM" id="MobiDB-lite"/>
    </source>
</evidence>
<accession>A0A8E2J565</accession>
<reference evidence="2 3" key="1">
    <citation type="submission" date="2016-07" db="EMBL/GenBank/DDBJ databases">
        <title>Draft genome of the white-rot fungus Obba rivulosa 3A-2.</title>
        <authorList>
            <consortium name="DOE Joint Genome Institute"/>
            <person name="Miettinen O."/>
            <person name="Riley R."/>
            <person name="Acob R."/>
            <person name="Barry K."/>
            <person name="Cullen D."/>
            <person name="De Vries R."/>
            <person name="Hainaut M."/>
            <person name="Hatakka A."/>
            <person name="Henrissat B."/>
            <person name="Hilden K."/>
            <person name="Kuo R."/>
            <person name="Labutti K."/>
            <person name="Lipzen A."/>
            <person name="Makela M.R."/>
            <person name="Sandor L."/>
            <person name="Spatafora J.W."/>
            <person name="Grigoriev I.V."/>
            <person name="Hibbett D.S."/>
        </authorList>
    </citation>
    <scope>NUCLEOTIDE SEQUENCE [LARGE SCALE GENOMIC DNA]</scope>
    <source>
        <strain evidence="2 3">3A-2</strain>
    </source>
</reference>
<dbReference type="OrthoDB" id="10008801at2759"/>
<evidence type="ECO:0000313" key="3">
    <source>
        <dbReference type="Proteomes" id="UP000250043"/>
    </source>
</evidence>
<gene>
    <name evidence="2" type="ORF">OBBRIDRAFT_885394</name>
</gene>
<evidence type="ECO:0000313" key="2">
    <source>
        <dbReference type="EMBL" id="OCH93562.1"/>
    </source>
</evidence>
<keyword evidence="3" id="KW-1185">Reference proteome</keyword>